<dbReference type="EMBL" id="KV008273">
    <property type="protein sequence ID" value="KZV30475.1"/>
    <property type="molecule type" value="Genomic_DNA"/>
</dbReference>
<organism evidence="1 2">
    <name type="scientific">Dorcoceras hygrometricum</name>
    <dbReference type="NCBI Taxonomy" id="472368"/>
    <lineage>
        <taxon>Eukaryota</taxon>
        <taxon>Viridiplantae</taxon>
        <taxon>Streptophyta</taxon>
        <taxon>Embryophyta</taxon>
        <taxon>Tracheophyta</taxon>
        <taxon>Spermatophyta</taxon>
        <taxon>Magnoliopsida</taxon>
        <taxon>eudicotyledons</taxon>
        <taxon>Gunneridae</taxon>
        <taxon>Pentapetalae</taxon>
        <taxon>asterids</taxon>
        <taxon>lamiids</taxon>
        <taxon>Lamiales</taxon>
        <taxon>Gesneriaceae</taxon>
        <taxon>Didymocarpoideae</taxon>
        <taxon>Trichosporeae</taxon>
        <taxon>Loxocarpinae</taxon>
        <taxon>Dorcoceras</taxon>
    </lineage>
</organism>
<proteinExistence type="predicted"/>
<name>A0A2Z7B7N5_9LAMI</name>
<dbReference type="AlphaFoldDB" id="A0A2Z7B7N5"/>
<reference evidence="1 2" key="1">
    <citation type="journal article" date="2015" name="Proc. Natl. Acad. Sci. U.S.A.">
        <title>The resurrection genome of Boea hygrometrica: A blueprint for survival of dehydration.</title>
        <authorList>
            <person name="Xiao L."/>
            <person name="Yang G."/>
            <person name="Zhang L."/>
            <person name="Yang X."/>
            <person name="Zhao S."/>
            <person name="Ji Z."/>
            <person name="Zhou Q."/>
            <person name="Hu M."/>
            <person name="Wang Y."/>
            <person name="Chen M."/>
            <person name="Xu Y."/>
            <person name="Jin H."/>
            <person name="Xiao X."/>
            <person name="Hu G."/>
            <person name="Bao F."/>
            <person name="Hu Y."/>
            <person name="Wan P."/>
            <person name="Li L."/>
            <person name="Deng X."/>
            <person name="Kuang T."/>
            <person name="Xiang C."/>
            <person name="Zhu J.K."/>
            <person name="Oliver M.J."/>
            <person name="He Y."/>
        </authorList>
    </citation>
    <scope>NUCLEOTIDE SEQUENCE [LARGE SCALE GENOMIC DNA]</scope>
    <source>
        <strain evidence="2">cv. XS01</strain>
    </source>
</reference>
<keyword evidence="2" id="KW-1185">Reference proteome</keyword>
<dbReference type="Proteomes" id="UP000250235">
    <property type="component" value="Unassembled WGS sequence"/>
</dbReference>
<accession>A0A2Z7B7N5</accession>
<evidence type="ECO:0000313" key="2">
    <source>
        <dbReference type="Proteomes" id="UP000250235"/>
    </source>
</evidence>
<protein>
    <submittedName>
        <fullName evidence="1">Uncharacterized protein</fullName>
    </submittedName>
</protein>
<sequence>MEAALWAEGAEVEASVAGAKGLDEKWVEETIGFHGDWSENDPFRICDPKLIRIVVGGVVAGLRCVWRSVAVGDGVVGLMAARLDGRNSCVNGRGMGRRKLATGGDRWRRWLRLRVDSVSRTIGTSKVALRLMWLRWMFGLPKEVLFGAAKVAGIGDGAGEKAECGHGGVDFGDGGHAGKGGGTTCGIHVSNSRWGAWITRNFDESICLIVIFEDWPLEHAKRRTFFSKRLQQVIGQIPRLGGEAV</sequence>
<gene>
    <name evidence="1" type="ORF">F511_23482</name>
</gene>
<evidence type="ECO:0000313" key="1">
    <source>
        <dbReference type="EMBL" id="KZV30475.1"/>
    </source>
</evidence>